<feature type="compositionally biased region" description="Acidic residues" evidence="1">
    <location>
        <begin position="609"/>
        <end position="639"/>
    </location>
</feature>
<dbReference type="AlphaFoldDB" id="A0AAJ1F519"/>
<feature type="domain" description="Mobile element protein CD1107-like" evidence="4">
    <location>
        <begin position="135"/>
        <end position="176"/>
    </location>
</feature>
<dbReference type="InterPro" id="IPR025376">
    <property type="entry name" value="CD1107-like_dom"/>
</dbReference>
<reference evidence="5" key="1">
    <citation type="submission" date="2021-10" db="EMBL/GenBank/DDBJ databases">
        <title>Collection of gut derived symbiotic bacterial strains cultured from healthy donors.</title>
        <authorList>
            <person name="Lin H."/>
            <person name="Littmann E."/>
            <person name="Claire K."/>
            <person name="Pamer E."/>
        </authorList>
    </citation>
    <scope>NUCLEOTIDE SEQUENCE</scope>
    <source>
        <strain evidence="5">MSK.23.18</strain>
    </source>
</reference>
<dbReference type="Proteomes" id="UP001297370">
    <property type="component" value="Unassembled WGS sequence"/>
</dbReference>
<evidence type="ECO:0000313" key="5">
    <source>
        <dbReference type="EMBL" id="MCB5619565.1"/>
    </source>
</evidence>
<comment type="caution">
    <text evidence="5">The sequence shown here is derived from an EMBL/GenBank/DDBJ whole genome shotgun (WGS) entry which is preliminary data.</text>
</comment>
<feature type="compositionally biased region" description="Low complexity" evidence="1">
    <location>
        <begin position="378"/>
        <end position="401"/>
    </location>
</feature>
<feature type="region of interest" description="Disordered" evidence="1">
    <location>
        <begin position="40"/>
        <end position="62"/>
    </location>
</feature>
<dbReference type="RefSeq" id="WP_173867486.1">
    <property type="nucleotide sequence ID" value="NZ_JAAIQY010000015.1"/>
</dbReference>
<proteinExistence type="predicted"/>
<keyword evidence="2" id="KW-0472">Membrane</keyword>
<keyword evidence="2" id="KW-1133">Transmembrane helix</keyword>
<evidence type="ECO:0000256" key="3">
    <source>
        <dbReference type="SAM" id="SignalP"/>
    </source>
</evidence>
<feature type="region of interest" description="Disordered" evidence="1">
    <location>
        <begin position="589"/>
        <end position="639"/>
    </location>
</feature>
<dbReference type="EMBL" id="JAJBOM010000014">
    <property type="protein sequence ID" value="MCB5619565.1"/>
    <property type="molecule type" value="Genomic_DNA"/>
</dbReference>
<protein>
    <submittedName>
        <fullName evidence="5">DUF4366 domain-containing protein</fullName>
    </submittedName>
</protein>
<organism evidence="5 6">
    <name type="scientific">Mediterraneibacter gnavus</name>
    <name type="common">Ruminococcus gnavus</name>
    <dbReference type="NCBI Taxonomy" id="33038"/>
    <lineage>
        <taxon>Bacteria</taxon>
        <taxon>Bacillati</taxon>
        <taxon>Bacillota</taxon>
        <taxon>Clostridia</taxon>
        <taxon>Lachnospirales</taxon>
        <taxon>Lachnospiraceae</taxon>
        <taxon>Mediterraneibacter</taxon>
    </lineage>
</organism>
<name>A0AAJ1F519_MEDGN</name>
<evidence type="ECO:0000259" key="4">
    <source>
        <dbReference type="Pfam" id="PF14283"/>
    </source>
</evidence>
<feature type="signal peptide" evidence="3">
    <location>
        <begin position="1"/>
        <end position="28"/>
    </location>
</feature>
<feature type="compositionally biased region" description="Basic and acidic residues" evidence="1">
    <location>
        <begin position="344"/>
        <end position="358"/>
    </location>
</feature>
<feature type="compositionally biased region" description="Low complexity" evidence="1">
    <location>
        <begin position="359"/>
        <end position="370"/>
    </location>
</feature>
<sequence>MKRMTTICKGAALLLAVALLTLPLLGLAAPAAEARTLDSATVSGNDAPTVGDSATPPTESGDPAPEPPACFCDVKCTATTLNADCPACVADLAACKGKEPEKCSCETKCADGAANGACPVCVADVSKCAGKEPAPPVCACSVKCAAGAVNVACPVCKLDMTGCMGKAPEPTTPPEPEYTITILSPSGWYTKAADVEIRVEDVNGTGWQKVEYKIERGGSWIDLTDDLTDRNRAKVEITENCTLYVTVTDKDGKAHTKSRYIECFDRTAPTVKAGIDGRLLRVEASDELSGVDAIFIDGDRYGDLTNGTLDVRLRDLGDDYSQLSIQAVDYAGNKSKTVQVKNPNYKEPEKDKDDDKKPSSSCPPTTTTTPTPTPTTPPATTTPAPAPSTGTTGGTTTKPGSTNGGASTGKPSTSSQPVKEERDPAPLTPDGQATVVDNATDEDGKEFYTIVTPAENTFYLVIDKQRDSDNVYFLNAVTETDLLALAEKDDGKGGTPEAAIPEPEKCGCKTLCEPGAVNTDCPVCKLDLSGCEGKAPEAPPADGEPEAPKPAKENGPGAIVIVVLVALAAGGAGYYFKVLKPKKELDDADDFEDIQFEDDPATGGADALPEPEEYEDDPAAEDEDGDELTGDPEDKEGGQ</sequence>
<feature type="transmembrane region" description="Helical" evidence="2">
    <location>
        <begin position="557"/>
        <end position="576"/>
    </location>
</feature>
<evidence type="ECO:0000256" key="1">
    <source>
        <dbReference type="SAM" id="MobiDB-lite"/>
    </source>
</evidence>
<keyword evidence="2" id="KW-0812">Transmembrane</keyword>
<feature type="compositionally biased region" description="Acidic residues" evidence="1">
    <location>
        <begin position="589"/>
        <end position="600"/>
    </location>
</feature>
<feature type="region of interest" description="Disordered" evidence="1">
    <location>
        <begin position="533"/>
        <end position="553"/>
    </location>
</feature>
<evidence type="ECO:0000256" key="2">
    <source>
        <dbReference type="SAM" id="Phobius"/>
    </source>
</evidence>
<feature type="domain" description="Mobile element protein CD1107-like" evidence="4">
    <location>
        <begin position="426"/>
        <end position="584"/>
    </location>
</feature>
<gene>
    <name evidence="5" type="ORF">LIQ08_10445</name>
</gene>
<feature type="region of interest" description="Disordered" evidence="1">
    <location>
        <begin position="336"/>
        <end position="440"/>
    </location>
</feature>
<accession>A0AAJ1F519</accession>
<feature type="chain" id="PRO_5042472815" evidence="3">
    <location>
        <begin position="29"/>
        <end position="639"/>
    </location>
</feature>
<keyword evidence="3" id="KW-0732">Signal</keyword>
<evidence type="ECO:0000313" key="6">
    <source>
        <dbReference type="Proteomes" id="UP001297370"/>
    </source>
</evidence>
<dbReference type="Pfam" id="PF14283">
    <property type="entry name" value="CD1107-like"/>
    <property type="match status" value="2"/>
</dbReference>